<evidence type="ECO:0000259" key="2">
    <source>
        <dbReference type="PROSITE" id="PS50011"/>
    </source>
</evidence>
<dbReference type="Gene3D" id="3.30.200.20">
    <property type="entry name" value="Phosphorylase Kinase, domain 1"/>
    <property type="match status" value="1"/>
</dbReference>
<organism evidence="3 4">
    <name type="scientific">Salarias fasciatus</name>
    <name type="common">Jewelled blenny</name>
    <name type="synonym">Blennius fasciatus</name>
    <dbReference type="NCBI Taxonomy" id="181472"/>
    <lineage>
        <taxon>Eukaryota</taxon>
        <taxon>Metazoa</taxon>
        <taxon>Chordata</taxon>
        <taxon>Craniata</taxon>
        <taxon>Vertebrata</taxon>
        <taxon>Euteleostomi</taxon>
        <taxon>Actinopterygii</taxon>
        <taxon>Neopterygii</taxon>
        <taxon>Teleostei</taxon>
        <taxon>Neoteleostei</taxon>
        <taxon>Acanthomorphata</taxon>
        <taxon>Ovalentaria</taxon>
        <taxon>Blenniimorphae</taxon>
        <taxon>Blenniiformes</taxon>
        <taxon>Blennioidei</taxon>
        <taxon>Blenniidae</taxon>
        <taxon>Salariinae</taxon>
        <taxon>Salarias</taxon>
    </lineage>
</organism>
<sequence length="90" mass="9956">MIKKKDFFLVLTRRELFSSTSLLKNINCLNIDPAGIFELVEVVGNGTYGQVYKGRHVKTGQLAAIKVMEVTEVTSVQSHSHTSRPCVSST</sequence>
<dbReference type="InterPro" id="IPR017441">
    <property type="entry name" value="Protein_kinase_ATP_BS"/>
</dbReference>
<keyword evidence="1" id="KW-0547">Nucleotide-binding</keyword>
<feature type="binding site" evidence="1">
    <location>
        <position position="66"/>
    </location>
    <ligand>
        <name>ATP</name>
        <dbReference type="ChEBI" id="CHEBI:30616"/>
    </ligand>
</feature>
<dbReference type="PROSITE" id="PS00107">
    <property type="entry name" value="PROTEIN_KINASE_ATP"/>
    <property type="match status" value="1"/>
</dbReference>
<dbReference type="PROSITE" id="PS50011">
    <property type="entry name" value="PROTEIN_KINASE_DOM"/>
    <property type="match status" value="1"/>
</dbReference>
<dbReference type="InParanoid" id="A0A672FZN2"/>
<keyword evidence="1" id="KW-0067">ATP-binding</keyword>
<feature type="domain" description="Protein kinase" evidence="2">
    <location>
        <begin position="37"/>
        <end position="90"/>
    </location>
</feature>
<dbReference type="GO" id="GO:0005524">
    <property type="term" value="F:ATP binding"/>
    <property type="evidence" value="ECO:0007669"/>
    <property type="project" value="UniProtKB-UniRule"/>
</dbReference>
<protein>
    <recommendedName>
        <fullName evidence="2">Protein kinase domain-containing protein</fullName>
    </recommendedName>
</protein>
<reference evidence="3" key="2">
    <citation type="submission" date="2025-08" db="UniProtKB">
        <authorList>
            <consortium name="Ensembl"/>
        </authorList>
    </citation>
    <scope>IDENTIFICATION</scope>
</reference>
<dbReference type="Ensembl" id="ENSSFAT00005010729.1">
    <property type="protein sequence ID" value="ENSSFAP00005010270.1"/>
    <property type="gene ID" value="ENSSFAG00005005823.1"/>
</dbReference>
<evidence type="ECO:0000256" key="1">
    <source>
        <dbReference type="PROSITE-ProRule" id="PRU10141"/>
    </source>
</evidence>
<name>A0A672FZN2_SALFA</name>
<reference evidence="3" key="1">
    <citation type="submission" date="2019-06" db="EMBL/GenBank/DDBJ databases">
        <authorList>
            <consortium name="Wellcome Sanger Institute Data Sharing"/>
        </authorList>
    </citation>
    <scope>NUCLEOTIDE SEQUENCE [LARGE SCALE GENOMIC DNA]</scope>
</reference>
<accession>A0A672FZN2</accession>
<proteinExistence type="predicted"/>
<dbReference type="InterPro" id="IPR011009">
    <property type="entry name" value="Kinase-like_dom_sf"/>
</dbReference>
<dbReference type="SUPFAM" id="SSF56112">
    <property type="entry name" value="Protein kinase-like (PK-like)"/>
    <property type="match status" value="1"/>
</dbReference>
<reference evidence="3" key="3">
    <citation type="submission" date="2025-09" db="UniProtKB">
        <authorList>
            <consortium name="Ensembl"/>
        </authorList>
    </citation>
    <scope>IDENTIFICATION</scope>
</reference>
<evidence type="ECO:0000313" key="3">
    <source>
        <dbReference type="Ensembl" id="ENSSFAP00005010270.1"/>
    </source>
</evidence>
<evidence type="ECO:0000313" key="4">
    <source>
        <dbReference type="Proteomes" id="UP000472267"/>
    </source>
</evidence>
<dbReference type="Proteomes" id="UP000472267">
    <property type="component" value="Chromosome 2"/>
</dbReference>
<dbReference type="InterPro" id="IPR000719">
    <property type="entry name" value="Prot_kinase_dom"/>
</dbReference>
<dbReference type="GO" id="GO:0004672">
    <property type="term" value="F:protein kinase activity"/>
    <property type="evidence" value="ECO:0007669"/>
    <property type="project" value="InterPro"/>
</dbReference>
<dbReference type="AlphaFoldDB" id="A0A672FZN2"/>
<keyword evidence="4" id="KW-1185">Reference proteome</keyword>